<dbReference type="PANTHER" id="PTHR24220">
    <property type="entry name" value="IMPORT ATP-BINDING PROTEIN"/>
    <property type="match status" value="1"/>
</dbReference>
<name>A0A8B4H8Z6_9CORY</name>
<sequence length="238" mass="25398">MYHHITGKERIISAPTAAAPLCHFHDVELKYGETTAVIVPELTINPGTLTAVIGPSGSGKTTLTHAIGDIPVETLHCVGTVERRGKVGVISQDSFGALNPLQRVDKQVALTAGSIENAHELLAQVSLTPELFSRYPLELSGGQRQRAAIAFALGARPQLLLCDEVTSALDPIATAEVVRTLRKLVTDSRDGMSIVFISHDLGAAKALCPDVITLEPADPNTDLTAATAIFRKNWDDYS</sequence>
<dbReference type="InterPro" id="IPR003593">
    <property type="entry name" value="AAA+_ATPase"/>
</dbReference>
<evidence type="ECO:0000256" key="1">
    <source>
        <dbReference type="ARBA" id="ARBA00022741"/>
    </source>
</evidence>
<proteinExistence type="predicted"/>
<dbReference type="Pfam" id="PF00005">
    <property type="entry name" value="ABC_tran"/>
    <property type="match status" value="1"/>
</dbReference>
<dbReference type="Proteomes" id="UP000249886">
    <property type="component" value="Unassembled WGS sequence"/>
</dbReference>
<dbReference type="GO" id="GO:0005524">
    <property type="term" value="F:ATP binding"/>
    <property type="evidence" value="ECO:0007669"/>
    <property type="project" value="UniProtKB-KW"/>
</dbReference>
<evidence type="ECO:0000256" key="2">
    <source>
        <dbReference type="ARBA" id="ARBA00022840"/>
    </source>
</evidence>
<dbReference type="AlphaFoldDB" id="A0A8B4H8Z6"/>
<keyword evidence="1" id="KW-0547">Nucleotide-binding</keyword>
<dbReference type="GO" id="GO:0016887">
    <property type="term" value="F:ATP hydrolysis activity"/>
    <property type="evidence" value="ECO:0007669"/>
    <property type="project" value="InterPro"/>
</dbReference>
<dbReference type="PANTHER" id="PTHR24220:SF676">
    <property type="entry name" value="OLIGOPEPTIDE TRANSPORT ATP-BINDING PROTEIN AMIE"/>
    <property type="match status" value="1"/>
</dbReference>
<organism evidence="4 5">
    <name type="scientific">Corynebacterium matruchotii</name>
    <dbReference type="NCBI Taxonomy" id="43768"/>
    <lineage>
        <taxon>Bacteria</taxon>
        <taxon>Bacillati</taxon>
        <taxon>Actinomycetota</taxon>
        <taxon>Actinomycetes</taxon>
        <taxon>Mycobacteriales</taxon>
        <taxon>Corynebacteriaceae</taxon>
        <taxon>Corynebacterium</taxon>
    </lineage>
</organism>
<dbReference type="SUPFAM" id="SSF52540">
    <property type="entry name" value="P-loop containing nucleoside triphosphate hydrolases"/>
    <property type="match status" value="1"/>
</dbReference>
<dbReference type="Gene3D" id="3.40.50.300">
    <property type="entry name" value="P-loop containing nucleotide triphosphate hydrolases"/>
    <property type="match status" value="1"/>
</dbReference>
<dbReference type="InterPro" id="IPR003439">
    <property type="entry name" value="ABC_transporter-like_ATP-bd"/>
</dbReference>
<protein>
    <submittedName>
        <fullName evidence="4">ABC transporter ATP-binding protein</fullName>
    </submittedName>
</protein>
<evidence type="ECO:0000313" key="5">
    <source>
        <dbReference type="Proteomes" id="UP000249886"/>
    </source>
</evidence>
<dbReference type="GO" id="GO:0022857">
    <property type="term" value="F:transmembrane transporter activity"/>
    <property type="evidence" value="ECO:0007669"/>
    <property type="project" value="TreeGrafter"/>
</dbReference>
<accession>A0A8B4H8Z6</accession>
<dbReference type="PROSITE" id="PS50893">
    <property type="entry name" value="ABC_TRANSPORTER_2"/>
    <property type="match status" value="1"/>
</dbReference>
<evidence type="ECO:0000259" key="3">
    <source>
        <dbReference type="PROSITE" id="PS50893"/>
    </source>
</evidence>
<dbReference type="EMBL" id="UARK01000023">
    <property type="protein sequence ID" value="SPW30833.1"/>
    <property type="molecule type" value="Genomic_DNA"/>
</dbReference>
<dbReference type="GO" id="GO:0005886">
    <property type="term" value="C:plasma membrane"/>
    <property type="evidence" value="ECO:0007669"/>
    <property type="project" value="TreeGrafter"/>
</dbReference>
<keyword evidence="2 4" id="KW-0067">ATP-binding</keyword>
<comment type="caution">
    <text evidence="4">The sequence shown here is derived from an EMBL/GenBank/DDBJ whole genome shotgun (WGS) entry which is preliminary data.</text>
</comment>
<reference evidence="4 5" key="1">
    <citation type="submission" date="2018-06" db="EMBL/GenBank/DDBJ databases">
        <authorList>
            <consortium name="Pathogen Informatics"/>
            <person name="Doyle S."/>
        </authorList>
    </citation>
    <scope>NUCLEOTIDE SEQUENCE [LARGE SCALE GENOMIC DNA]</scope>
    <source>
        <strain evidence="4 5">NCTC10254</strain>
    </source>
</reference>
<dbReference type="SMART" id="SM00382">
    <property type="entry name" value="AAA"/>
    <property type="match status" value="1"/>
</dbReference>
<dbReference type="InterPro" id="IPR015854">
    <property type="entry name" value="ABC_transpr_LolD-like"/>
</dbReference>
<dbReference type="InterPro" id="IPR027417">
    <property type="entry name" value="P-loop_NTPase"/>
</dbReference>
<feature type="domain" description="ABC transporter" evidence="3">
    <location>
        <begin position="22"/>
        <end position="238"/>
    </location>
</feature>
<evidence type="ECO:0000313" key="4">
    <source>
        <dbReference type="EMBL" id="SPW30833.1"/>
    </source>
</evidence>
<gene>
    <name evidence="4" type="primary">glnQ</name>
    <name evidence="4" type="ORF">NCTC10254_01942</name>
</gene>